<accession>C4XVA4</accession>
<dbReference type="InterPro" id="IPR044156">
    <property type="entry name" value="Galectin-like"/>
</dbReference>
<dbReference type="CDD" id="cd00070">
    <property type="entry name" value="GLECT"/>
    <property type="match status" value="1"/>
</dbReference>
<dbReference type="RefSeq" id="XP_002829254.4">
    <property type="nucleotide sequence ID" value="XM_002829208.4"/>
</dbReference>
<dbReference type="InterPro" id="IPR001079">
    <property type="entry name" value="Galectin_CRD"/>
</dbReference>
<name>C4XVA4_PONAB</name>
<keyword evidence="1 2" id="KW-0430">Lectin</keyword>
<evidence type="ECO:0000259" key="3">
    <source>
        <dbReference type="PROSITE" id="PS51304"/>
    </source>
</evidence>
<dbReference type="PANTHER" id="PTHR11346:SF15">
    <property type="entry name" value="PLACENTAL PROTEIN 13-LIKE"/>
    <property type="match status" value="1"/>
</dbReference>
<dbReference type="GeneID" id="100435739"/>
<sequence length="139" mass="15585">MSPLPVPHTRPVSLSIGSCVTIKGTPTLPFINDPQLQVDFHTETNEESDIAFHFRVYFGHCVIMNSRECGAWKCEVRCNNVPFEDGKSFDVRISVLANEYQVTVNGQQCYSFAHRLPPCSVKMVQVCRDISLTSVCVCN</sequence>
<dbReference type="SUPFAM" id="SSF49899">
    <property type="entry name" value="Concanavalin A-like lectins/glucanases"/>
    <property type="match status" value="1"/>
</dbReference>
<dbReference type="InterPro" id="IPR013320">
    <property type="entry name" value="ConA-like_dom_sf"/>
</dbReference>
<dbReference type="PROSITE" id="PS51304">
    <property type="entry name" value="GALECTIN"/>
    <property type="match status" value="1"/>
</dbReference>
<protein>
    <recommendedName>
        <fullName evidence="2">Galectin</fullName>
    </recommendedName>
</protein>
<reference evidence="4" key="1">
    <citation type="journal article" date="2009" name="Proc. Natl. Acad. Sci. U.S.A.">
        <title>A primate subfamily of galectins expressed at the maternal-fetal interface that promote immune cell death.</title>
        <authorList>
            <person name="Than N.G."/>
            <person name="Romero R."/>
            <person name="Goodman M."/>
            <person name="Weckle A."/>
            <person name="Xing J."/>
            <person name="Dong Z."/>
            <person name="Xu Y."/>
            <person name="Tarquini F."/>
            <person name="Szilagyi A."/>
            <person name="Gal P."/>
            <person name="Hou Z."/>
            <person name="Tarca A.L."/>
            <person name="Kim C.J."/>
            <person name="Kim J.S."/>
            <person name="Haidarian S."/>
            <person name="Uddin M."/>
            <person name="Bohn H."/>
            <person name="Benirschke K."/>
            <person name="Santolaya-Forgas J."/>
            <person name="Grossman L.I."/>
            <person name="Erez O."/>
            <person name="Hassan S.S."/>
            <person name="Zavodszky P."/>
            <person name="Papp Z."/>
            <person name="Wildman D.E."/>
        </authorList>
    </citation>
    <scope>NUCLEOTIDE SEQUENCE</scope>
</reference>
<dbReference type="AlphaFoldDB" id="C4XVA4"/>
<dbReference type="Gene3D" id="2.60.120.200">
    <property type="match status" value="1"/>
</dbReference>
<dbReference type="CTD" id="100435739"/>
<dbReference type="SMART" id="SM00276">
    <property type="entry name" value="GLECT"/>
    <property type="match status" value="1"/>
</dbReference>
<organism evidence="4">
    <name type="scientific">Pongo abelii</name>
    <name type="common">Sumatran orangutan</name>
    <name type="synonym">Pongo pygmaeus abelii</name>
    <dbReference type="NCBI Taxonomy" id="9601"/>
    <lineage>
        <taxon>Eukaryota</taxon>
        <taxon>Metazoa</taxon>
        <taxon>Chordata</taxon>
        <taxon>Craniata</taxon>
        <taxon>Vertebrata</taxon>
        <taxon>Euteleostomi</taxon>
        <taxon>Mammalia</taxon>
        <taxon>Eutheria</taxon>
        <taxon>Euarchontoglires</taxon>
        <taxon>Primates</taxon>
        <taxon>Haplorrhini</taxon>
        <taxon>Catarrhini</taxon>
        <taxon>Hominidae</taxon>
        <taxon>Pongo</taxon>
    </lineage>
</organism>
<dbReference type="KEGG" id="pon:100435739"/>
<dbReference type="Pfam" id="PF00337">
    <property type="entry name" value="Gal-bind_lectin"/>
    <property type="match status" value="1"/>
</dbReference>
<evidence type="ECO:0000313" key="4">
    <source>
        <dbReference type="EMBL" id="DAA06516.1"/>
    </source>
</evidence>
<dbReference type="EMBL" id="BK006842">
    <property type="protein sequence ID" value="DAA06516.1"/>
    <property type="molecule type" value="Genomic_DNA"/>
</dbReference>
<gene>
    <name evidence="4" type="primary">LGALS17C</name>
</gene>
<evidence type="ECO:0000256" key="2">
    <source>
        <dbReference type="RuleBase" id="RU102079"/>
    </source>
</evidence>
<dbReference type="PANTHER" id="PTHR11346">
    <property type="entry name" value="GALECTIN"/>
    <property type="match status" value="1"/>
</dbReference>
<dbReference type="GO" id="GO:0030246">
    <property type="term" value="F:carbohydrate binding"/>
    <property type="evidence" value="ECO:0007669"/>
    <property type="project" value="UniProtKB-UniRule"/>
</dbReference>
<proteinExistence type="predicted"/>
<dbReference type="OrthoDB" id="5795596at2759"/>
<dbReference type="SMART" id="SM00908">
    <property type="entry name" value="Gal-bind_lectin"/>
    <property type="match status" value="1"/>
</dbReference>
<dbReference type="RefSeq" id="XP_054396398.2">
    <property type="nucleotide sequence ID" value="XM_054540423.2"/>
</dbReference>
<evidence type="ECO:0000256" key="1">
    <source>
        <dbReference type="ARBA" id="ARBA00022734"/>
    </source>
</evidence>
<dbReference type="HOGENOM" id="CLU_037794_4_0_1"/>
<feature type="domain" description="Galectin" evidence="3">
    <location>
        <begin position="6"/>
        <end position="138"/>
    </location>
</feature>